<evidence type="ECO:0000313" key="3">
    <source>
        <dbReference type="Proteomes" id="UP000664859"/>
    </source>
</evidence>
<gene>
    <name evidence="2" type="ORF">JKP88DRAFT_285737</name>
</gene>
<sequence length="201" mass="21307">MAPPSLCSEQLDALAHEVAAIEEQFDSDVEQETAHGISTTFSASAAGPEGSALRVCKLCSATGVDVEGEAEKMHFLRVLTGRNHSQLAMRGATSDASGGTLSDEEQESEGAGAEDKALATRESQVAVTERRSAKLAAKLEAKEKYSAAATIAAAAVTDGMAAAPPQQAMPPPYARPQRPDWPGFDEERYAALMEYKRFMES</sequence>
<evidence type="ECO:0000313" key="2">
    <source>
        <dbReference type="EMBL" id="KAG5190715.1"/>
    </source>
</evidence>
<organism evidence="2 3">
    <name type="scientific">Tribonema minus</name>
    <dbReference type="NCBI Taxonomy" id="303371"/>
    <lineage>
        <taxon>Eukaryota</taxon>
        <taxon>Sar</taxon>
        <taxon>Stramenopiles</taxon>
        <taxon>Ochrophyta</taxon>
        <taxon>PX clade</taxon>
        <taxon>Xanthophyceae</taxon>
        <taxon>Tribonematales</taxon>
        <taxon>Tribonemataceae</taxon>
        <taxon>Tribonema</taxon>
    </lineage>
</organism>
<feature type="region of interest" description="Disordered" evidence="1">
    <location>
        <begin position="86"/>
        <end position="125"/>
    </location>
</feature>
<comment type="caution">
    <text evidence="2">The sequence shown here is derived from an EMBL/GenBank/DDBJ whole genome shotgun (WGS) entry which is preliminary data.</text>
</comment>
<name>A0A835ZG74_9STRA</name>
<dbReference type="AlphaFoldDB" id="A0A835ZG74"/>
<dbReference type="EMBL" id="JAFCMP010000029">
    <property type="protein sequence ID" value="KAG5190715.1"/>
    <property type="molecule type" value="Genomic_DNA"/>
</dbReference>
<feature type="region of interest" description="Disordered" evidence="1">
    <location>
        <begin position="162"/>
        <end position="182"/>
    </location>
</feature>
<protein>
    <submittedName>
        <fullName evidence="2">Uncharacterized protein</fullName>
    </submittedName>
</protein>
<dbReference type="Proteomes" id="UP000664859">
    <property type="component" value="Unassembled WGS sequence"/>
</dbReference>
<accession>A0A835ZG74</accession>
<keyword evidence="3" id="KW-1185">Reference proteome</keyword>
<evidence type="ECO:0000256" key="1">
    <source>
        <dbReference type="SAM" id="MobiDB-lite"/>
    </source>
</evidence>
<reference evidence="2" key="1">
    <citation type="submission" date="2021-02" db="EMBL/GenBank/DDBJ databases">
        <title>First Annotated Genome of the Yellow-green Alga Tribonema minus.</title>
        <authorList>
            <person name="Mahan K.M."/>
        </authorList>
    </citation>
    <scope>NUCLEOTIDE SEQUENCE</scope>
    <source>
        <strain evidence="2">UTEX B ZZ1240</strain>
    </source>
</reference>
<proteinExistence type="predicted"/>